<gene>
    <name evidence="2" type="ORF">AVDCRST_MAG22-2547</name>
</gene>
<accession>A0A6J4PSW1</accession>
<name>A0A6J4PSW1_9ACTN</name>
<dbReference type="EMBL" id="CADCUV010000117">
    <property type="protein sequence ID" value="CAA9420847.1"/>
    <property type="molecule type" value="Genomic_DNA"/>
</dbReference>
<protein>
    <submittedName>
        <fullName evidence="2">Substrate-specific component BioY of biotin ECF transporter</fullName>
    </submittedName>
</protein>
<organism evidence="2">
    <name type="scientific">uncultured Rubrobacteraceae bacterium</name>
    <dbReference type="NCBI Taxonomy" id="349277"/>
    <lineage>
        <taxon>Bacteria</taxon>
        <taxon>Bacillati</taxon>
        <taxon>Actinomycetota</taxon>
        <taxon>Rubrobacteria</taxon>
        <taxon>Rubrobacterales</taxon>
        <taxon>Rubrobacteraceae</taxon>
        <taxon>environmental samples</taxon>
    </lineage>
</organism>
<feature type="compositionally biased region" description="Basic residues" evidence="1">
    <location>
        <begin position="57"/>
        <end position="83"/>
    </location>
</feature>
<feature type="non-terminal residue" evidence="2">
    <location>
        <position position="180"/>
    </location>
</feature>
<feature type="compositionally biased region" description="Low complexity" evidence="1">
    <location>
        <begin position="33"/>
        <end position="43"/>
    </location>
</feature>
<evidence type="ECO:0000256" key="1">
    <source>
        <dbReference type="SAM" id="MobiDB-lite"/>
    </source>
</evidence>
<reference evidence="2" key="1">
    <citation type="submission" date="2020-02" db="EMBL/GenBank/DDBJ databases">
        <authorList>
            <person name="Meier V. D."/>
        </authorList>
    </citation>
    <scope>NUCLEOTIDE SEQUENCE</scope>
    <source>
        <strain evidence="2">AVDCRST_MAG22</strain>
    </source>
</reference>
<dbReference type="AlphaFoldDB" id="A0A6J4PSW1"/>
<proteinExistence type="predicted"/>
<feature type="region of interest" description="Disordered" evidence="1">
    <location>
        <begin position="1"/>
        <end position="180"/>
    </location>
</feature>
<feature type="compositionally biased region" description="Basic and acidic residues" evidence="1">
    <location>
        <begin position="122"/>
        <end position="134"/>
    </location>
</feature>
<evidence type="ECO:0000313" key="2">
    <source>
        <dbReference type="EMBL" id="CAA9420847.1"/>
    </source>
</evidence>
<sequence>GCSRDDPGGSHGGLHRRGGPDLDTPRTRPVHVAGAGRRAGGPSARPPLRRSGDGGLRARRGRGRPGLRRLQGRARRPLRRHGRVLALVSSGRRRRGPRGPGRGQRAPPSGAHCRVLMGKRGAGRDLRSRRDLARRPRRPLPRRGPCGRRPAVHPLRPDKSRPRSPRCRRRRTRYRHVKGL</sequence>
<feature type="compositionally biased region" description="Basic residues" evidence="1">
    <location>
        <begin position="162"/>
        <end position="180"/>
    </location>
</feature>
<feature type="non-terminal residue" evidence="2">
    <location>
        <position position="1"/>
    </location>
</feature>